<dbReference type="InterPro" id="IPR009381">
    <property type="entry name" value="Trehalose_catabolism_ThuA_prok"/>
</dbReference>
<proteinExistence type="predicted"/>
<dbReference type="RefSeq" id="WP_244971194.1">
    <property type="nucleotide sequence ID" value="NZ_CP058561.1"/>
</dbReference>
<protein>
    <submittedName>
        <fullName evidence="2">ThuA domain-containing protein</fullName>
    </submittedName>
</protein>
<keyword evidence="3" id="KW-1185">Reference proteome</keyword>
<evidence type="ECO:0000313" key="3">
    <source>
        <dbReference type="Proteomes" id="UP000677305"/>
    </source>
</evidence>
<feature type="domain" description="ThuA-like" evidence="1">
    <location>
        <begin position="5"/>
        <end position="222"/>
    </location>
</feature>
<organism evidence="2 3">
    <name type="scientific">Vallitalea guaymasensis</name>
    <dbReference type="NCBI Taxonomy" id="1185412"/>
    <lineage>
        <taxon>Bacteria</taxon>
        <taxon>Bacillati</taxon>
        <taxon>Bacillota</taxon>
        <taxon>Clostridia</taxon>
        <taxon>Lachnospirales</taxon>
        <taxon>Vallitaleaceae</taxon>
        <taxon>Vallitalea</taxon>
    </lineage>
</organism>
<dbReference type="Pfam" id="PF06283">
    <property type="entry name" value="ThuA"/>
    <property type="match status" value="1"/>
</dbReference>
<evidence type="ECO:0000313" key="2">
    <source>
        <dbReference type="EMBL" id="QUH29887.1"/>
    </source>
</evidence>
<dbReference type="SUPFAM" id="SSF52317">
    <property type="entry name" value="Class I glutamine amidotransferase-like"/>
    <property type="match status" value="1"/>
</dbReference>
<dbReference type="PIRSF" id="PIRSF030013">
    <property type="entry name" value="ThuA"/>
    <property type="match status" value="1"/>
</dbReference>
<dbReference type="EMBL" id="CP058561">
    <property type="protein sequence ID" value="QUH29887.1"/>
    <property type="molecule type" value="Genomic_DNA"/>
</dbReference>
<dbReference type="Proteomes" id="UP000677305">
    <property type="component" value="Chromosome"/>
</dbReference>
<dbReference type="KEGG" id="vgu:HYG85_13590"/>
<dbReference type="AlphaFoldDB" id="A0A8J8SCM4"/>
<name>A0A8J8SCM4_9FIRM</name>
<dbReference type="Gene3D" id="3.40.50.880">
    <property type="match status" value="1"/>
</dbReference>
<dbReference type="InterPro" id="IPR029062">
    <property type="entry name" value="Class_I_gatase-like"/>
</dbReference>
<evidence type="ECO:0000259" key="1">
    <source>
        <dbReference type="Pfam" id="PF06283"/>
    </source>
</evidence>
<gene>
    <name evidence="2" type="ORF">HYG85_13590</name>
</gene>
<sequence length="241" mass="27770">MENIKVTIWNEFRHEKSDEEVRKVYPNGIHEELKKQLGVDKQLVIRTATLDEPENGLTDEVLNDTDVLLWWGHMSHEEVLDEVVEKVRQRVLHGMGLIVLHSGHGSKIFTKLCGTNTGELKWREQGEKERLWVVDYSHPIVEGIGEYIELEHEEMYGEPFGIPAPDELVFISWFAGGEVFRSGVTYKRGLGKIFYFRPGHESYPTYKNEAVIKVIKNAVKWAKPLNYPKSVVGNTKPLEEI</sequence>
<reference evidence="2 3" key="1">
    <citation type="submission" date="2020-07" db="EMBL/GenBank/DDBJ databases">
        <title>Vallitalea guaymasensis genome.</title>
        <authorList>
            <person name="Postec A."/>
        </authorList>
    </citation>
    <scope>NUCLEOTIDE SEQUENCE [LARGE SCALE GENOMIC DNA]</scope>
    <source>
        <strain evidence="2 3">Ra1766G1</strain>
    </source>
</reference>
<dbReference type="InterPro" id="IPR029010">
    <property type="entry name" value="ThuA-like"/>
</dbReference>
<accession>A0A8J8SCM4</accession>